<dbReference type="Proteomes" id="UP001241377">
    <property type="component" value="Unassembled WGS sequence"/>
</dbReference>
<accession>A0ACC2W2N9</accession>
<evidence type="ECO:0000313" key="2">
    <source>
        <dbReference type="Proteomes" id="UP001241377"/>
    </source>
</evidence>
<organism evidence="1 2">
    <name type="scientific">Naganishia cerealis</name>
    <dbReference type="NCBI Taxonomy" id="610337"/>
    <lineage>
        <taxon>Eukaryota</taxon>
        <taxon>Fungi</taxon>
        <taxon>Dikarya</taxon>
        <taxon>Basidiomycota</taxon>
        <taxon>Agaricomycotina</taxon>
        <taxon>Tremellomycetes</taxon>
        <taxon>Filobasidiales</taxon>
        <taxon>Filobasidiaceae</taxon>
        <taxon>Naganishia</taxon>
    </lineage>
</organism>
<name>A0ACC2W2N9_9TREE</name>
<evidence type="ECO:0000313" key="1">
    <source>
        <dbReference type="EMBL" id="KAJ9105718.1"/>
    </source>
</evidence>
<dbReference type="EMBL" id="JASBWR010000033">
    <property type="protein sequence ID" value="KAJ9105718.1"/>
    <property type="molecule type" value="Genomic_DNA"/>
</dbReference>
<gene>
    <name evidence="1" type="ORF">QFC19_003493</name>
</gene>
<comment type="caution">
    <text evidence="1">The sequence shown here is derived from an EMBL/GenBank/DDBJ whole genome shotgun (WGS) entry which is preliminary data.</text>
</comment>
<sequence length="210" mass="22516">MSLPIPAIEFNSTDPSSPSYYKPSETALLLLDFHSAFLGMAGGAATALENATNLRSWAKSQGIHVIHALVDEELQPLPSYRGAKLLSGFLATIKQSGGSVEAPQLLEGAGNEPRFTRRPGLISALTPSDIREHLQKNGIKSLILTGISSSNCVLRTGILATELDFVTTVISDACADRDQEIHDTVMQKLLPGRAHVTTAADFQSNYGKKE</sequence>
<keyword evidence="2" id="KW-1185">Reference proteome</keyword>
<reference evidence="1" key="1">
    <citation type="submission" date="2023-04" db="EMBL/GenBank/DDBJ databases">
        <title>Draft Genome sequencing of Naganishia species isolated from polar environments using Oxford Nanopore Technology.</title>
        <authorList>
            <person name="Leo P."/>
            <person name="Venkateswaran K."/>
        </authorList>
    </citation>
    <scope>NUCLEOTIDE SEQUENCE</scope>
    <source>
        <strain evidence="1">MNA-CCFEE 5261</strain>
    </source>
</reference>
<protein>
    <submittedName>
        <fullName evidence="1">Uncharacterized protein</fullName>
    </submittedName>
</protein>
<proteinExistence type="predicted"/>